<dbReference type="RefSeq" id="XP_053579339.1">
    <property type="nucleotide sequence ID" value="XM_053735773.1"/>
</dbReference>
<dbReference type="PANTHER" id="PTHR24413">
    <property type="entry name" value="SPECKLE-TYPE POZ PROTEIN"/>
    <property type="match status" value="1"/>
</dbReference>
<dbReference type="SMART" id="SM00225">
    <property type="entry name" value="BTB"/>
    <property type="match status" value="1"/>
</dbReference>
<dbReference type="AlphaFoldDB" id="A0A6A5FZ76"/>
<dbReference type="Gene3D" id="3.30.710.10">
    <property type="entry name" value="Potassium Channel Kv1.1, Chain A"/>
    <property type="match status" value="1"/>
</dbReference>
<dbReference type="Pfam" id="PF00651">
    <property type="entry name" value="BTB"/>
    <property type="match status" value="1"/>
</dbReference>
<evidence type="ECO:0000313" key="4">
    <source>
        <dbReference type="Proteomes" id="UP000483820"/>
    </source>
</evidence>
<dbReference type="SUPFAM" id="SSF49599">
    <property type="entry name" value="TRAF domain-like"/>
    <property type="match status" value="1"/>
</dbReference>
<dbReference type="Proteomes" id="UP000483820">
    <property type="component" value="Chromosome X"/>
</dbReference>
<dbReference type="InterPro" id="IPR011333">
    <property type="entry name" value="SKP1/BTB/POZ_sf"/>
</dbReference>
<feature type="domain" description="BTB" evidence="2">
    <location>
        <begin position="275"/>
        <end position="344"/>
    </location>
</feature>
<organism evidence="3 4">
    <name type="scientific">Caenorhabditis remanei</name>
    <name type="common">Caenorhabditis vulgaris</name>
    <dbReference type="NCBI Taxonomy" id="31234"/>
    <lineage>
        <taxon>Eukaryota</taxon>
        <taxon>Metazoa</taxon>
        <taxon>Ecdysozoa</taxon>
        <taxon>Nematoda</taxon>
        <taxon>Chromadorea</taxon>
        <taxon>Rhabditida</taxon>
        <taxon>Rhabditina</taxon>
        <taxon>Rhabditomorpha</taxon>
        <taxon>Rhabditoidea</taxon>
        <taxon>Rhabditidae</taxon>
        <taxon>Peloderinae</taxon>
        <taxon>Caenorhabditis</taxon>
    </lineage>
</organism>
<accession>A0A6A5FZ76</accession>
<feature type="compositionally biased region" description="Low complexity" evidence="1">
    <location>
        <begin position="224"/>
        <end position="235"/>
    </location>
</feature>
<feature type="region of interest" description="Disordered" evidence="1">
    <location>
        <begin position="224"/>
        <end position="264"/>
    </location>
</feature>
<protein>
    <recommendedName>
        <fullName evidence="2">BTB domain-containing protein</fullName>
    </recommendedName>
</protein>
<dbReference type="SUPFAM" id="SSF54695">
    <property type="entry name" value="POZ domain"/>
    <property type="match status" value="1"/>
</dbReference>
<evidence type="ECO:0000313" key="3">
    <source>
        <dbReference type="EMBL" id="KAF1747744.1"/>
    </source>
</evidence>
<sequence>MEWTVEEKGILYEQKVGHTKPTPPPIAKLACSLEKTRASYQLDWYLNNFSDHMDSEEPKQFCTSFGNGKYKFSFGLVPANEMEEDDGDVFMRLTIDKCPVSDKPVTIAVYLRTASGERKVAERVHVMDDEDVIGFKLFDLEKFVKSPSSFTTDDMLHVICRITIEGKQLNCCSNVWRPPAYNKPLTPESVAEGLASGSFVGPIFGAPYPGGLFEAAAAGSAARSSSTAGSSSASEETSDGENSSPRAKRAKCAKRNTQPTPRDGFEELFNSGDFSDFTIIASDGTEFKTHMYILSTFSEYFQNVLHDKNSKPFIEKRIKFSTISAEVLEFILRHIYKEPALRPPILEDQLTPELYSAVQLLKVEVVVQSIAAGLHSNVHVYNVINRLFAATDYGIWWTKDCLLSYLIENRFRSFEENEYIALHKKNRYFANELFDKCFMVSIPKEVADELARLEAERTKAIFG</sequence>
<proteinExistence type="predicted"/>
<dbReference type="CDD" id="cd18186">
    <property type="entry name" value="BTB_POZ_ZBTB_KLHL-like"/>
    <property type="match status" value="1"/>
</dbReference>
<reference evidence="3 4" key="1">
    <citation type="submission" date="2019-12" db="EMBL/GenBank/DDBJ databases">
        <title>Chromosome-level assembly of the Caenorhabditis remanei genome.</title>
        <authorList>
            <person name="Teterina A.A."/>
            <person name="Willis J.H."/>
            <person name="Phillips P.C."/>
        </authorList>
    </citation>
    <scope>NUCLEOTIDE SEQUENCE [LARGE SCALE GENOMIC DNA]</scope>
    <source>
        <strain evidence="3 4">PX506</strain>
        <tissue evidence="3">Whole organism</tissue>
    </source>
</reference>
<dbReference type="InterPro" id="IPR000210">
    <property type="entry name" value="BTB/POZ_dom"/>
</dbReference>
<dbReference type="PROSITE" id="PS50097">
    <property type="entry name" value="BTB"/>
    <property type="match status" value="1"/>
</dbReference>
<name>A0A6A5FZ76_CAERE</name>
<gene>
    <name evidence="3" type="ORF">GCK72_024210</name>
</gene>
<comment type="caution">
    <text evidence="3">The sequence shown here is derived from an EMBL/GenBank/DDBJ whole genome shotgun (WGS) entry which is preliminary data.</text>
</comment>
<dbReference type="EMBL" id="WUAV01000006">
    <property type="protein sequence ID" value="KAF1747744.1"/>
    <property type="molecule type" value="Genomic_DNA"/>
</dbReference>
<dbReference type="CTD" id="9822022"/>
<dbReference type="KEGG" id="crq:GCK72_024210"/>
<evidence type="ECO:0000256" key="1">
    <source>
        <dbReference type="SAM" id="MobiDB-lite"/>
    </source>
</evidence>
<evidence type="ECO:0000259" key="2">
    <source>
        <dbReference type="PROSITE" id="PS50097"/>
    </source>
</evidence>
<dbReference type="GeneID" id="9822022"/>